<evidence type="ECO:0000313" key="5">
    <source>
        <dbReference type="Proteomes" id="UP000314294"/>
    </source>
</evidence>
<feature type="region of interest" description="Disordered" evidence="2">
    <location>
        <begin position="164"/>
        <end position="186"/>
    </location>
</feature>
<dbReference type="OrthoDB" id="196547at2759"/>
<dbReference type="InterPro" id="IPR044926">
    <property type="entry name" value="RGS_subdomain_2"/>
</dbReference>
<dbReference type="Pfam" id="PF00615">
    <property type="entry name" value="RGS"/>
    <property type="match status" value="1"/>
</dbReference>
<dbReference type="InterPro" id="IPR046995">
    <property type="entry name" value="RGS10/12/14-like"/>
</dbReference>
<evidence type="ECO:0000313" key="4">
    <source>
        <dbReference type="EMBL" id="TNN30821.1"/>
    </source>
</evidence>
<dbReference type="GO" id="GO:0005096">
    <property type="term" value="F:GTPase activator activity"/>
    <property type="evidence" value="ECO:0007669"/>
    <property type="project" value="UniProtKB-KW"/>
</dbReference>
<evidence type="ECO:0000256" key="1">
    <source>
        <dbReference type="ARBA" id="ARBA00022468"/>
    </source>
</evidence>
<dbReference type="GO" id="GO:0008277">
    <property type="term" value="P:regulation of G protein-coupled receptor signaling pathway"/>
    <property type="evidence" value="ECO:0007669"/>
    <property type="project" value="TreeGrafter"/>
</dbReference>
<proteinExistence type="predicted"/>
<name>A0A4Z2EQH5_9TELE</name>
<gene>
    <name evidence="4" type="primary">Rgs12_4</name>
    <name evidence="4" type="ORF">EYF80_059027</name>
</gene>
<evidence type="ECO:0000259" key="3">
    <source>
        <dbReference type="PROSITE" id="PS50132"/>
    </source>
</evidence>
<dbReference type="Gene3D" id="1.10.196.10">
    <property type="match status" value="1"/>
</dbReference>
<dbReference type="GO" id="GO:0005737">
    <property type="term" value="C:cytoplasm"/>
    <property type="evidence" value="ECO:0007669"/>
    <property type="project" value="TreeGrafter"/>
</dbReference>
<dbReference type="PANTHER" id="PTHR45945">
    <property type="entry name" value="REGULATOR OF G-PROTEIN SIGNALING LOCO"/>
    <property type="match status" value="1"/>
</dbReference>
<keyword evidence="5" id="KW-1185">Reference proteome</keyword>
<reference evidence="4 5" key="1">
    <citation type="submission" date="2019-03" db="EMBL/GenBank/DDBJ databases">
        <title>First draft genome of Liparis tanakae, snailfish: a comprehensive survey of snailfish specific genes.</title>
        <authorList>
            <person name="Kim W."/>
            <person name="Song I."/>
            <person name="Jeong J.-H."/>
            <person name="Kim D."/>
            <person name="Kim S."/>
            <person name="Ryu S."/>
            <person name="Song J.Y."/>
            <person name="Lee S.K."/>
        </authorList>
    </citation>
    <scope>NUCLEOTIDE SEQUENCE [LARGE SCALE GENOMIC DNA]</scope>
    <source>
        <tissue evidence="4">Muscle</tissue>
    </source>
</reference>
<protein>
    <submittedName>
        <fullName evidence="4">Regulator of G-protein signaling 12</fullName>
    </submittedName>
</protein>
<keyword evidence="1" id="KW-0343">GTPase activation</keyword>
<dbReference type="Gene3D" id="1.10.167.10">
    <property type="entry name" value="Regulator of G-protein Signalling 4, domain 2"/>
    <property type="match status" value="1"/>
</dbReference>
<accession>A0A4Z2EQH5</accession>
<dbReference type="GO" id="GO:0005634">
    <property type="term" value="C:nucleus"/>
    <property type="evidence" value="ECO:0007669"/>
    <property type="project" value="TreeGrafter"/>
</dbReference>
<organism evidence="4 5">
    <name type="scientific">Liparis tanakae</name>
    <name type="common">Tanaka's snailfish</name>
    <dbReference type="NCBI Taxonomy" id="230148"/>
    <lineage>
        <taxon>Eukaryota</taxon>
        <taxon>Metazoa</taxon>
        <taxon>Chordata</taxon>
        <taxon>Craniata</taxon>
        <taxon>Vertebrata</taxon>
        <taxon>Euteleostomi</taxon>
        <taxon>Actinopterygii</taxon>
        <taxon>Neopterygii</taxon>
        <taxon>Teleostei</taxon>
        <taxon>Neoteleostei</taxon>
        <taxon>Acanthomorphata</taxon>
        <taxon>Eupercaria</taxon>
        <taxon>Perciformes</taxon>
        <taxon>Cottioidei</taxon>
        <taxon>Cottales</taxon>
        <taxon>Liparidae</taxon>
        <taxon>Liparis</taxon>
    </lineage>
</organism>
<feature type="compositionally biased region" description="Polar residues" evidence="2">
    <location>
        <begin position="173"/>
        <end position="186"/>
    </location>
</feature>
<dbReference type="EMBL" id="SRLO01004086">
    <property type="protein sequence ID" value="TNN30821.1"/>
    <property type="molecule type" value="Genomic_DNA"/>
</dbReference>
<dbReference type="GO" id="GO:0005886">
    <property type="term" value="C:plasma membrane"/>
    <property type="evidence" value="ECO:0007669"/>
    <property type="project" value="TreeGrafter"/>
</dbReference>
<dbReference type="InterPro" id="IPR016137">
    <property type="entry name" value="RGS"/>
</dbReference>
<dbReference type="Proteomes" id="UP000314294">
    <property type="component" value="Unassembled WGS sequence"/>
</dbReference>
<dbReference type="SMART" id="SM00315">
    <property type="entry name" value="RGS"/>
    <property type="match status" value="1"/>
</dbReference>
<dbReference type="InterPro" id="IPR024066">
    <property type="entry name" value="RGS_subdom1/3"/>
</dbReference>
<dbReference type="FunFam" id="1.10.167.10:FF:000001">
    <property type="entry name" value="Putative regulator of g-protein signaling 12"/>
    <property type="match status" value="1"/>
</dbReference>
<feature type="domain" description="RGS" evidence="3">
    <location>
        <begin position="83"/>
        <end position="178"/>
    </location>
</feature>
<sequence length="186" mass="21284">MLCLRSGEGPERVVMDAGAWIPLRTRYLPRFHHTGSYQLYPELNSVELQGCSSDNSLNSNASLPSVQSHRRHTERRVASWAACFERLLQDPVGVRYFSEFLKKEFSEENILFWQACEFFSHVPENDKKQLSQRAREIYNSFLSSKATTPVNIDSQAQLADDILNAPRPDMFKEQQQQVTEPSSGGK</sequence>
<dbReference type="PRINTS" id="PR01301">
    <property type="entry name" value="RGSPROTEIN"/>
</dbReference>
<dbReference type="PANTHER" id="PTHR45945:SF1">
    <property type="entry name" value="REGULATOR OF G-PROTEIN SIGNALING 12"/>
    <property type="match status" value="1"/>
</dbReference>
<dbReference type="PROSITE" id="PS50132">
    <property type="entry name" value="RGS"/>
    <property type="match status" value="1"/>
</dbReference>
<dbReference type="InterPro" id="IPR036305">
    <property type="entry name" value="RGS_sf"/>
</dbReference>
<dbReference type="SUPFAM" id="SSF48097">
    <property type="entry name" value="Regulator of G-protein signaling, RGS"/>
    <property type="match status" value="1"/>
</dbReference>
<evidence type="ECO:0000256" key="2">
    <source>
        <dbReference type="SAM" id="MobiDB-lite"/>
    </source>
</evidence>
<comment type="caution">
    <text evidence="4">The sequence shown here is derived from an EMBL/GenBank/DDBJ whole genome shotgun (WGS) entry which is preliminary data.</text>
</comment>
<dbReference type="AlphaFoldDB" id="A0A4Z2EQH5"/>